<feature type="chain" id="PRO_5001992799" description="Fibronectin type-III domain-containing protein" evidence="2">
    <location>
        <begin position="22"/>
        <end position="1869"/>
    </location>
</feature>
<evidence type="ECO:0000256" key="1">
    <source>
        <dbReference type="ARBA" id="ARBA00022729"/>
    </source>
</evidence>
<dbReference type="NCBIfam" id="TIGR04183">
    <property type="entry name" value="Por_Secre_tail"/>
    <property type="match status" value="1"/>
</dbReference>
<dbReference type="InterPro" id="IPR036116">
    <property type="entry name" value="FN3_sf"/>
</dbReference>
<dbReference type="SMART" id="SM00060">
    <property type="entry name" value="FN3"/>
    <property type="match status" value="2"/>
</dbReference>
<dbReference type="InterPro" id="IPR013783">
    <property type="entry name" value="Ig-like_fold"/>
</dbReference>
<keyword evidence="5" id="KW-1185">Reference proteome</keyword>
<gene>
    <name evidence="4" type="ORF">Q766_15785</name>
</gene>
<keyword evidence="1 2" id="KW-0732">Signal</keyword>
<sequence length="1869" mass="192394">MKKITLLIAFMLAFLSGYGQSVANYTFSQSSGNAYTEITGGTSVVSCTDCTTSYDTSSYVITLPTAFPFNGTTVTSVVMRVDGSLLLGATSTSSSTTPISSTATGTGVISPLGMDLRSSTVAGTTFDLSWIDNGTEYVFQWKNASRWAQNTIEKLNFQVKINKTTGVINLAYGTMTAADSTGYQPQVGLRGLASTDYNARNLTTTAPDATPSWDDTAVATSNSATVRFTTGTPAAIPASGLVYTFTPPAACTGTPLAGTISGDAIRYVCTGVAPAAITVTGAAPVVPGITFQWEQSTNGTDWVNAVGGSGATTLTYTPPSFGGTTIMYRLKTTCATSNESAFSTAVTINIIQSPATQSSALTVATTSATAFNLAWTSGNGTRRLVYVSTSPITNPVNATGIAAYTATAVFANTGQQIVYDGTGSSVNVTGLTCNTTYYVKVFDYSRCGSGPYDVYFNTTTDTNTLSVTTGPLTATLPATNNFTGFTGANLPAAVAGWYEAAVPTTSGTVPTSSNPVGNSSGWISSTALGATTAKYNLYTDTGNAWIISPKMAITANSRLKFKAAITDYNGSGADPERMVGTDDKVNVLVSTDGCGAVWTPIYTFNAANTTTLTNVLTDYTLALNAYVGQTVQIAFQATDGPVNEAPDYDFHIGNIVVELTPDCDVPALLATTNITKNTATLNWTAPTVGTPTGYQYVVSTTNATPVAAGTAVTGTTVNVASLLPSTTYYVFVRTVCSGDFSDWSVAGTFTTMCDYPEVASVTGGSVCGMGSATLAATSAGTLRWFANQTGGSALASGASFTTPQISATTTYYVEAATEGMQVSGGKAAPAADATTSTSTNYGIVFNVAQATKLEAVSVYSTAAGTVDIKVMNAAMTTELYSTGNVAVTAGGTTTPNIIPLNVEVPAGTGYRIVVKAYSGASLVRDSAGLAFPYTSADGNLTVTSSEWGGTTTLYYYYFYDIKYKTICASPRQAVVATVTAAPAITATASDASICAGESTNLSVTSENATYTYVWMPGNLTGATQAVTPVASTTYTVTATDSGSGCVTTQTVAVTVNPLPSAIVITPAAPATCANTVQALTVTGGIIPTPGPIGTATTLTGTTEQPTAFCNRWPNYWSQTIYTAAELTAAGLTAGNITSMAYNITTLGDAATNANFTVKIGTTSSANFATNDFMSTTAMATVYGPATYTHTESGWQVITFATPYSWDGTSNIIVNVTYDGADDLYNSQTYYTETATNTVLWRNSYSASTTTGTLSPKRLNVTFTSANPTATVISWSPAENLYTNAAATTPYVAGANATTVYFKSATAGTNAYTITSTSTPGCTRTGTVSVTVNLTDAPAADATQTFCNTATVAGLTTTGGTAVQWYTAATGGTALAATAALTDDTVYYASQTLNGCESALRTPVTVQINVTPVPTVAATQTFCNAATVANLVATEAGVQWYAAATGGTALTPDTALVNGTVYYASQILNNCESVRAAVTAQINVTPAPAAAEAQLFCTSGTVSNLLATGTNVQWYAAATGGTALAADTALASGTTYYASQTIDGCEGLTRTAVMVTITTTVADAPEDVTECGSYVLPALTSGSYYTAMGGTGTMLAAGTEIEQTTVIYVYAQSGTTPNCTDENTFTVTINNAVADAPEDVTSCNVYILPALVNGSYYTGTNGTGTMLAVGTPIEQTTDIYVYAQSNTTPNCTAQNMFTVTITTVDAPTGAATQTVEVAAGENATIADLIVETEGTVTWYASEVDALAGVNPLTDASVITTGATYYATQTVGNCTSTTVLAVMVDVVLGRDVFDVNAFTYYPNPVNNVLNLSYSSNITSVSVFNLVGQQIMQLKPNATDVKVDMSALAEGTYIVNVGTGNTVKTIKVVKKQ</sequence>
<reference evidence="4 5" key="1">
    <citation type="submission" date="2013-09" db="EMBL/GenBank/DDBJ databases">
        <authorList>
            <person name="Zeng Z."/>
            <person name="Chen C."/>
        </authorList>
    </citation>
    <scope>NUCLEOTIDE SEQUENCE [LARGE SCALE GENOMIC DNA]</scope>
    <source>
        <strain evidence="4 5">WB 4.1-42</strain>
    </source>
</reference>
<dbReference type="Gene3D" id="2.60.120.200">
    <property type="match status" value="1"/>
</dbReference>
<dbReference type="Pfam" id="PF00041">
    <property type="entry name" value="fn3"/>
    <property type="match status" value="1"/>
</dbReference>
<feature type="signal peptide" evidence="2">
    <location>
        <begin position="1"/>
        <end position="21"/>
    </location>
</feature>
<dbReference type="eggNOG" id="COG3391">
    <property type="taxonomic scope" value="Bacteria"/>
</dbReference>
<dbReference type="Proteomes" id="UP000030111">
    <property type="component" value="Unassembled WGS sequence"/>
</dbReference>
<dbReference type="STRING" id="1121898.GCA_000422725_00012"/>
<dbReference type="InterPro" id="IPR003961">
    <property type="entry name" value="FN3_dom"/>
</dbReference>
<dbReference type="eggNOG" id="COG1572">
    <property type="taxonomic scope" value="Bacteria"/>
</dbReference>
<dbReference type="InterPro" id="IPR044023">
    <property type="entry name" value="Ig_7"/>
</dbReference>
<dbReference type="InterPro" id="IPR026444">
    <property type="entry name" value="Secre_tail"/>
</dbReference>
<dbReference type="Gene3D" id="2.60.40.10">
    <property type="entry name" value="Immunoglobulins"/>
    <property type="match status" value="2"/>
</dbReference>
<dbReference type="Pfam" id="PF18962">
    <property type="entry name" value="Por_Secre_tail"/>
    <property type="match status" value="1"/>
</dbReference>
<organism evidence="4 5">
    <name type="scientific">Flavobacterium subsaxonicum WB 4.1-42 = DSM 21790</name>
    <dbReference type="NCBI Taxonomy" id="1121898"/>
    <lineage>
        <taxon>Bacteria</taxon>
        <taxon>Pseudomonadati</taxon>
        <taxon>Bacteroidota</taxon>
        <taxon>Flavobacteriia</taxon>
        <taxon>Flavobacteriales</taxon>
        <taxon>Flavobacteriaceae</taxon>
        <taxon>Flavobacterium</taxon>
    </lineage>
</organism>
<protein>
    <recommendedName>
        <fullName evidence="3">Fibronectin type-III domain-containing protein</fullName>
    </recommendedName>
</protein>
<dbReference type="RefSeq" id="WP_026991520.1">
    <property type="nucleotide sequence ID" value="NZ_JRLY01000014.1"/>
</dbReference>
<dbReference type="EMBL" id="JRLY01000014">
    <property type="protein sequence ID" value="KGO91900.1"/>
    <property type="molecule type" value="Genomic_DNA"/>
</dbReference>
<comment type="caution">
    <text evidence="4">The sequence shown here is derived from an EMBL/GenBank/DDBJ whole genome shotgun (WGS) entry which is preliminary data.</text>
</comment>
<dbReference type="SUPFAM" id="SSF49265">
    <property type="entry name" value="Fibronectin type III"/>
    <property type="match status" value="2"/>
</dbReference>
<evidence type="ECO:0000313" key="4">
    <source>
        <dbReference type="EMBL" id="KGO91900.1"/>
    </source>
</evidence>
<evidence type="ECO:0000259" key="3">
    <source>
        <dbReference type="PROSITE" id="PS50853"/>
    </source>
</evidence>
<accession>A0A0A2MUK1</accession>
<dbReference type="CDD" id="cd00063">
    <property type="entry name" value="FN3"/>
    <property type="match status" value="1"/>
</dbReference>
<evidence type="ECO:0000256" key="2">
    <source>
        <dbReference type="SAM" id="SignalP"/>
    </source>
</evidence>
<dbReference type="Pfam" id="PF19081">
    <property type="entry name" value="Ig_7"/>
    <property type="match status" value="4"/>
</dbReference>
<evidence type="ECO:0000313" key="5">
    <source>
        <dbReference type="Proteomes" id="UP000030111"/>
    </source>
</evidence>
<feature type="domain" description="Fibronectin type-III" evidence="3">
    <location>
        <begin position="665"/>
        <end position="754"/>
    </location>
</feature>
<name>A0A0A2MUK1_9FLAO</name>
<dbReference type="eggNOG" id="COG3291">
    <property type="taxonomic scope" value="Bacteria"/>
</dbReference>
<dbReference type="NCBIfam" id="NF038128">
    <property type="entry name" value="choice_anch_J"/>
    <property type="match status" value="1"/>
</dbReference>
<dbReference type="OrthoDB" id="1447704at2"/>
<proteinExistence type="predicted"/>
<dbReference type="eggNOG" id="COG3405">
    <property type="taxonomic scope" value="Bacteria"/>
</dbReference>
<dbReference type="PROSITE" id="PS50853">
    <property type="entry name" value="FN3"/>
    <property type="match status" value="1"/>
</dbReference>